<keyword evidence="2" id="KW-1185">Reference proteome</keyword>
<reference evidence="2" key="1">
    <citation type="journal article" date="2022" name="Mol. Ecol. Resour.">
        <title>The genomes of chicory, endive, great burdock and yacon provide insights into Asteraceae palaeo-polyploidization history and plant inulin production.</title>
        <authorList>
            <person name="Fan W."/>
            <person name="Wang S."/>
            <person name="Wang H."/>
            <person name="Wang A."/>
            <person name="Jiang F."/>
            <person name="Liu H."/>
            <person name="Zhao H."/>
            <person name="Xu D."/>
            <person name="Zhang Y."/>
        </authorList>
    </citation>
    <scope>NUCLEOTIDE SEQUENCE [LARGE SCALE GENOMIC DNA]</scope>
    <source>
        <strain evidence="2">cv. Yunnan</strain>
    </source>
</reference>
<accession>A0ACB9AW32</accession>
<organism evidence="1 2">
    <name type="scientific">Smallanthus sonchifolius</name>
    <dbReference type="NCBI Taxonomy" id="185202"/>
    <lineage>
        <taxon>Eukaryota</taxon>
        <taxon>Viridiplantae</taxon>
        <taxon>Streptophyta</taxon>
        <taxon>Embryophyta</taxon>
        <taxon>Tracheophyta</taxon>
        <taxon>Spermatophyta</taxon>
        <taxon>Magnoliopsida</taxon>
        <taxon>eudicotyledons</taxon>
        <taxon>Gunneridae</taxon>
        <taxon>Pentapetalae</taxon>
        <taxon>asterids</taxon>
        <taxon>campanulids</taxon>
        <taxon>Asterales</taxon>
        <taxon>Asteraceae</taxon>
        <taxon>Asteroideae</taxon>
        <taxon>Heliantheae alliance</taxon>
        <taxon>Millerieae</taxon>
        <taxon>Smallanthus</taxon>
    </lineage>
</organism>
<dbReference type="EMBL" id="CM042041">
    <property type="protein sequence ID" value="KAI3713859.1"/>
    <property type="molecule type" value="Genomic_DNA"/>
</dbReference>
<dbReference type="Proteomes" id="UP001056120">
    <property type="component" value="Linkage Group LG24"/>
</dbReference>
<gene>
    <name evidence="1" type="ORF">L1987_72446</name>
</gene>
<name>A0ACB9AW32_9ASTR</name>
<sequence length="466" mass="51555">MLRSVLWFAGSTPLYERPVRRIFTDVAGNLTRALSLVRKCRHRGIIRRFVCILGEADFQKLFNLLDRSIGDMKWLLSIFDAVNGGIILALPPIASNDPILACVWSCIASLHIRSVKLKIEAARGLSALARDSDRIKKIIVEEGGITPLLKLLKHESSPKIQIAGAMALFNLANDQNMARSVFNENGVPVLALAFRYSQVSVQTEVAKLIERVAELDGVCQESLARQNVIETLVTLLSSSIWPRNIKECKTDVSQLNTNCAGALWMLARGNVANCRKITETKGLLCLAKLIEKEKGELQINCLMTVLEITSAAECNPDIRRSAFKMSSPAGKAVVDQLLRVIDESDNHVIKIPAIRAIGQLARTFPARQTQVISPLVKQICDRNPDVANESVIALGKFTCPENYLRVEHSKTVVDFEGVQAVIKMLRGDKRTNYHALVLLCYLAVYAGNNEQFQQARISSALEGADR</sequence>
<comment type="caution">
    <text evidence="1">The sequence shown here is derived from an EMBL/GenBank/DDBJ whole genome shotgun (WGS) entry which is preliminary data.</text>
</comment>
<evidence type="ECO:0000313" key="2">
    <source>
        <dbReference type="Proteomes" id="UP001056120"/>
    </source>
</evidence>
<protein>
    <submittedName>
        <fullName evidence="1">Uncharacterized protein</fullName>
    </submittedName>
</protein>
<evidence type="ECO:0000313" key="1">
    <source>
        <dbReference type="EMBL" id="KAI3713859.1"/>
    </source>
</evidence>
<reference evidence="1 2" key="2">
    <citation type="journal article" date="2022" name="Mol. Ecol. Resour.">
        <title>The genomes of chicory, endive, great burdock and yacon provide insights into Asteraceae paleo-polyploidization history and plant inulin production.</title>
        <authorList>
            <person name="Fan W."/>
            <person name="Wang S."/>
            <person name="Wang H."/>
            <person name="Wang A."/>
            <person name="Jiang F."/>
            <person name="Liu H."/>
            <person name="Zhao H."/>
            <person name="Xu D."/>
            <person name="Zhang Y."/>
        </authorList>
    </citation>
    <scope>NUCLEOTIDE SEQUENCE [LARGE SCALE GENOMIC DNA]</scope>
    <source>
        <strain evidence="2">cv. Yunnan</strain>
        <tissue evidence="1">Leaves</tissue>
    </source>
</reference>
<proteinExistence type="predicted"/>